<evidence type="ECO:0000256" key="2">
    <source>
        <dbReference type="ARBA" id="ARBA00009085"/>
    </source>
</evidence>
<evidence type="ECO:0000256" key="4">
    <source>
        <dbReference type="ARBA" id="ARBA00022670"/>
    </source>
</evidence>
<feature type="coiled-coil region" evidence="8">
    <location>
        <begin position="1097"/>
        <end position="1124"/>
    </location>
</feature>
<feature type="region of interest" description="Disordered" evidence="9">
    <location>
        <begin position="1721"/>
        <end position="1767"/>
    </location>
</feature>
<dbReference type="Pfam" id="PF12436">
    <property type="entry name" value="USP7_ICP0_bdg"/>
    <property type="match status" value="1"/>
</dbReference>
<evidence type="ECO:0000256" key="1">
    <source>
        <dbReference type="ARBA" id="ARBA00000707"/>
    </source>
</evidence>
<dbReference type="Gene3D" id="3.10.20.90">
    <property type="entry name" value="Phosphatidylinositol 3-kinase Catalytic Subunit, Chain A, domain 1"/>
    <property type="match status" value="1"/>
</dbReference>
<keyword evidence="6" id="KW-0378">Hydrolase</keyword>
<dbReference type="CDD" id="cd02659">
    <property type="entry name" value="peptidase_C19C"/>
    <property type="match status" value="1"/>
</dbReference>
<feature type="region of interest" description="Disordered" evidence="9">
    <location>
        <begin position="648"/>
        <end position="668"/>
    </location>
</feature>
<evidence type="ECO:0000259" key="10">
    <source>
        <dbReference type="PROSITE" id="PS50235"/>
    </source>
</evidence>
<dbReference type="SUPFAM" id="SSF54001">
    <property type="entry name" value="Cysteine proteinases"/>
    <property type="match status" value="1"/>
</dbReference>
<dbReference type="PANTHER" id="PTHR24006">
    <property type="entry name" value="UBIQUITIN CARBOXYL-TERMINAL HYDROLASE"/>
    <property type="match status" value="1"/>
</dbReference>
<name>A0ABR2KMK9_9EUKA</name>
<evidence type="ECO:0000313" key="12">
    <source>
        <dbReference type="Proteomes" id="UP001470230"/>
    </source>
</evidence>
<evidence type="ECO:0000256" key="3">
    <source>
        <dbReference type="ARBA" id="ARBA00012759"/>
    </source>
</evidence>
<dbReference type="PROSITE" id="PS00973">
    <property type="entry name" value="USP_2"/>
    <property type="match status" value="1"/>
</dbReference>
<comment type="caution">
    <text evidence="11">The sequence shown here is derived from an EMBL/GenBank/DDBJ whole genome shotgun (WGS) entry which is preliminary data.</text>
</comment>
<accession>A0ABR2KMK9</accession>
<dbReference type="PROSITE" id="PS00972">
    <property type="entry name" value="USP_1"/>
    <property type="match status" value="1"/>
</dbReference>
<dbReference type="PANTHER" id="PTHR24006:SF644">
    <property type="entry name" value="UBIQUITIN CARBOXYL-TERMINAL HYDROLASE 7"/>
    <property type="match status" value="1"/>
</dbReference>
<dbReference type="InterPro" id="IPR028889">
    <property type="entry name" value="USP"/>
</dbReference>
<keyword evidence="12" id="KW-1185">Reference proteome</keyword>
<dbReference type="SUPFAM" id="SSF49599">
    <property type="entry name" value="TRAF domain-like"/>
    <property type="match status" value="1"/>
</dbReference>
<dbReference type="InterPro" id="IPR029346">
    <property type="entry name" value="USP_C"/>
</dbReference>
<keyword evidence="5" id="KW-0833">Ubl conjugation pathway</keyword>
<evidence type="ECO:0000256" key="7">
    <source>
        <dbReference type="ARBA" id="ARBA00022807"/>
    </source>
</evidence>
<comment type="catalytic activity">
    <reaction evidence="1">
        <text>Thiol-dependent hydrolysis of ester, thioester, amide, peptide and isopeptide bonds formed by the C-terminal Gly of ubiquitin (a 76-residue protein attached to proteins as an intracellular targeting signal).</text>
        <dbReference type="EC" id="3.4.19.12"/>
    </reaction>
</comment>
<protein>
    <recommendedName>
        <fullName evidence="3">ubiquitinyl hydrolase 1</fullName>
        <ecNumber evidence="3">3.4.19.12</ecNumber>
    </recommendedName>
</protein>
<keyword evidence="4" id="KW-0645">Protease</keyword>
<dbReference type="EC" id="3.4.19.12" evidence="3"/>
<evidence type="ECO:0000256" key="5">
    <source>
        <dbReference type="ARBA" id="ARBA00022786"/>
    </source>
</evidence>
<evidence type="ECO:0000256" key="6">
    <source>
        <dbReference type="ARBA" id="ARBA00022801"/>
    </source>
</evidence>
<dbReference type="InterPro" id="IPR038765">
    <property type="entry name" value="Papain-like_cys_pep_sf"/>
</dbReference>
<feature type="compositionally biased region" description="Basic and acidic residues" evidence="9">
    <location>
        <begin position="1743"/>
        <end position="1767"/>
    </location>
</feature>
<dbReference type="InterPro" id="IPR001394">
    <property type="entry name" value="Peptidase_C19_UCH"/>
</dbReference>
<dbReference type="InterPro" id="IPR018200">
    <property type="entry name" value="USP_CS"/>
</dbReference>
<dbReference type="Gene3D" id="3.90.70.10">
    <property type="entry name" value="Cysteine proteinases"/>
    <property type="match status" value="1"/>
</dbReference>
<sequence>MGIYKSETKKMEFNGYNYKAEWIIDNFHSFIGNEYLSPLFACDNFQVQLSLQNSLKKDSDSLEITFNFVSVSSSGLILNYSIQIENKYSSKTEKINGDETLSDSKKEFKVSTKTKSKDITDENGFLQDGKLKITCFFKSNSGFDMDSFDITEPKKYKKEVVCESDWYIKENISEFHSTEEPFEVSIQDKIVKYALTFELTEDDTYLLSIFLVDPEIYFNGELEVILNNYKDLSKNISKNENIQFTTANFDIQPIPFNLKQEDFTNPENGWIIYDNATSEVQKGVHFTIKFKTLKREEENKDLILYRLAQVHAYNEKLIREKYPITIKPVYSNNFKYDIDFPNFLSNDLSKPITSPEYHTGGFCCEYQIDLMSNSFYFNITDFTGTGGFLTINVTILNNNPASSKKFKYSILYCPSKRSERSELPFTLDDLKNPDKGWLFDGTLRINASYSEKNSKLSYLYPVTSNASMNGLYVYKFLIPYSLFSKENENKFIDFPSVIAKQLNVTPFITYRYDDETNKINIRTQLDLKYPKDSIVDFIFAYENKDQDKNFIITFTDVFADQLQIPDFIPEKSLKEDGFVFLSEEENKEVLNFFVRIHFEERNSYYSSYHYSSHAVISPEQKEAQEENKLPTMLPETSLNINEQAQMQQSSHYNPRHKHLKNNRDDSIDIDMNFNDSSKKETGYVGLNNQGATCYMNSLLQSLYHLPAFRRLVYEMPTTGTEDANISIPLNLQRLFCQMQFSSRSCSTVNLTKSFGWGSAETFQQHDIEEFLRVLIDNLENKMQGTSLQDSIPRLFRGRYRNYIKCKNVDYRTVKEENFYDLSMEVKGIPNLLDSFKNYVKPEELTGDNKYSTEKYGKQDAIMGVEFVEFPPVLHLQLIRFTYDPTQPTGMTKINDRFEFPESIDLTDFLAMDSPCRDRSNIYDLYGVLVHSGGALGGHYYAFLRTSTSPQWYKFNDSHVSKDSVENAVFDNFGNPAEKEEENDENDDENHFLKNEMKKLSSAQMGIDICGGRREEDVNIHDPEYEWQRHKREVFDAEHFKDIKKNAKRGNNRRRNFYHGERYYSGYLLVYVRREDAESIFEPISDESVPDHLKAYIENKSRQQNEQLEKNIKEKTTLKVELVHENILRTNSINRILGFFPSKSRVTQKEEKEEAEVINDIDISTKSFTETYDKTISTSDLYNKVASKLSLDPSRIRLWRCGYGNLPKRTIPNSEKANLAGISEGKNEMKIFVQPMKEENEKLDIGDKYMFYIKFFFSEDLLKRQNIDENLLQKELQSPLQYIFSIPANRNSTVSSLVPIINEKLGFPKDTKLDAYQETLDIRVNKLSSDTNFLNKSIGNGSILIFQMNSESIEKVKNEEGEFKINFEFEFPNESDSQDDTESKTKLPLKLFKQVDFNNDKNPLKTIENFINAENVITLEVYNYVTPQKPLFLIQLPREMKIAEAKKYIIKAAFKNGDEKGNEKDIDMTSVLLFRMKNDQITKIDINKTCSYEILRLHFSNNDIPNGSKYHKMYYYITNTTGHKNNQEFVKYMAQYSADAKTIDFEKSVYAKKGIKCSDLFNSFKSFFSNNENDNNDDNNDGSLNDALKTMFDEKKNMRYLLVQERVIESVFTRGDSQLPYDARNTFRVEVVPDQQIGIPQANLLRCFYSLDYVKQQSFGQPFIIEVVQNEPFNDTKNRIRNYMDLPQTDSLETYRFYLTIDGSSDLLITNASTARAERASKVLGLEPKNQEEKQATENATDNGEVKSTDDGEVKSTDDGEVKSNEDDSVSKYSIAHYNVKDNHGTKIVSLDDFAVLSEFMADGSFQMQLVIVPSRVDDKTKREVQAEHRVNVPARAHPSSHNDIKIYN</sequence>
<comment type="similarity">
    <text evidence="2">Belongs to the peptidase C19 family.</text>
</comment>
<feature type="domain" description="USP" evidence="10">
    <location>
        <begin position="684"/>
        <end position="981"/>
    </location>
</feature>
<evidence type="ECO:0000313" key="11">
    <source>
        <dbReference type="EMBL" id="KAK8892372.1"/>
    </source>
</evidence>
<proteinExistence type="inferred from homology"/>
<evidence type="ECO:0000256" key="8">
    <source>
        <dbReference type="SAM" id="Coils"/>
    </source>
</evidence>
<evidence type="ECO:0000256" key="9">
    <source>
        <dbReference type="SAM" id="MobiDB-lite"/>
    </source>
</evidence>
<organism evidence="11 12">
    <name type="scientific">Tritrichomonas musculus</name>
    <dbReference type="NCBI Taxonomy" id="1915356"/>
    <lineage>
        <taxon>Eukaryota</taxon>
        <taxon>Metamonada</taxon>
        <taxon>Parabasalia</taxon>
        <taxon>Tritrichomonadida</taxon>
        <taxon>Tritrichomonadidae</taxon>
        <taxon>Tritrichomonas</taxon>
    </lineage>
</organism>
<dbReference type="PROSITE" id="PS50235">
    <property type="entry name" value="USP_3"/>
    <property type="match status" value="1"/>
</dbReference>
<dbReference type="Pfam" id="PF00443">
    <property type="entry name" value="UCH"/>
    <property type="match status" value="1"/>
</dbReference>
<keyword evidence="8" id="KW-0175">Coiled coil</keyword>
<gene>
    <name evidence="11" type="ORF">M9Y10_029598</name>
</gene>
<dbReference type="EMBL" id="JAPFFF010000004">
    <property type="protein sequence ID" value="KAK8892372.1"/>
    <property type="molecule type" value="Genomic_DNA"/>
</dbReference>
<dbReference type="Pfam" id="PF14533">
    <property type="entry name" value="USP7_C2"/>
    <property type="match status" value="1"/>
</dbReference>
<dbReference type="InterPro" id="IPR024729">
    <property type="entry name" value="USP7_ICP0-binding_dom"/>
</dbReference>
<reference evidence="11 12" key="1">
    <citation type="submission" date="2024-04" db="EMBL/GenBank/DDBJ databases">
        <title>Tritrichomonas musculus Genome.</title>
        <authorList>
            <person name="Alves-Ferreira E."/>
            <person name="Grigg M."/>
            <person name="Lorenzi H."/>
            <person name="Galac M."/>
        </authorList>
    </citation>
    <scope>NUCLEOTIDE SEQUENCE [LARGE SCALE GENOMIC DNA]</scope>
    <source>
        <strain evidence="11 12">EAF2021</strain>
    </source>
</reference>
<dbReference type="Proteomes" id="UP001470230">
    <property type="component" value="Unassembled WGS sequence"/>
</dbReference>
<keyword evidence="7" id="KW-0788">Thiol protease</keyword>
<dbReference type="InterPro" id="IPR050164">
    <property type="entry name" value="Peptidase_C19"/>
</dbReference>